<evidence type="ECO:0000313" key="3">
    <source>
        <dbReference type="Proteomes" id="UP000256661"/>
    </source>
</evidence>
<dbReference type="Proteomes" id="UP000256661">
    <property type="component" value="Unassembled WGS sequence"/>
</dbReference>
<dbReference type="Gene3D" id="3.30.1340.30">
    <property type="match status" value="1"/>
</dbReference>
<dbReference type="InterPro" id="IPR007055">
    <property type="entry name" value="BON_dom"/>
</dbReference>
<dbReference type="PROSITE" id="PS50914">
    <property type="entry name" value="BON"/>
    <property type="match status" value="1"/>
</dbReference>
<organism evidence="2 3">
    <name type="scientific">Thermomonospora umbrina</name>
    <dbReference type="NCBI Taxonomy" id="111806"/>
    <lineage>
        <taxon>Bacteria</taxon>
        <taxon>Bacillati</taxon>
        <taxon>Actinomycetota</taxon>
        <taxon>Actinomycetes</taxon>
        <taxon>Streptosporangiales</taxon>
        <taxon>Thermomonosporaceae</taxon>
        <taxon>Thermomonospora</taxon>
    </lineage>
</organism>
<dbReference type="AlphaFoldDB" id="A0A3D9SVM0"/>
<evidence type="ECO:0000313" key="2">
    <source>
        <dbReference type="EMBL" id="REE96624.1"/>
    </source>
</evidence>
<dbReference type="Pfam" id="PF04972">
    <property type="entry name" value="BON"/>
    <property type="match status" value="1"/>
</dbReference>
<comment type="caution">
    <text evidence="2">The sequence shown here is derived from an EMBL/GenBank/DDBJ whole genome shotgun (WGS) entry which is preliminary data.</text>
</comment>
<keyword evidence="3" id="KW-1185">Reference proteome</keyword>
<reference evidence="2 3" key="1">
    <citation type="submission" date="2018-08" db="EMBL/GenBank/DDBJ databases">
        <title>Sequencing the genomes of 1000 actinobacteria strains.</title>
        <authorList>
            <person name="Klenk H.-P."/>
        </authorList>
    </citation>
    <scope>NUCLEOTIDE SEQUENCE [LARGE SCALE GENOMIC DNA]</scope>
    <source>
        <strain evidence="2 3">DSM 43927</strain>
    </source>
</reference>
<gene>
    <name evidence="2" type="ORF">DFJ69_2063</name>
</gene>
<proteinExistence type="predicted"/>
<feature type="domain" description="BON" evidence="1">
    <location>
        <begin position="16"/>
        <end position="82"/>
    </location>
</feature>
<accession>A0A3D9SVM0</accession>
<sequence length="93" mass="10333">MNQANPANPAHKTGDVPHYLVAHIRDRVAEQAYELGIHVDVRGDVVYLRGEVVSEERRRDVEEAARAVAGDHVIRNEVSVVSTRTPDGEEHLS</sequence>
<name>A0A3D9SVM0_9ACTN</name>
<dbReference type="RefSeq" id="WP_245974224.1">
    <property type="nucleotide sequence ID" value="NZ_QTTT01000001.1"/>
</dbReference>
<protein>
    <submittedName>
        <fullName evidence="2">BON domain-containing protein</fullName>
    </submittedName>
</protein>
<evidence type="ECO:0000259" key="1">
    <source>
        <dbReference type="PROSITE" id="PS50914"/>
    </source>
</evidence>
<dbReference type="EMBL" id="QTTT01000001">
    <property type="protein sequence ID" value="REE96624.1"/>
    <property type="molecule type" value="Genomic_DNA"/>
</dbReference>